<comment type="caution">
    <text evidence="1">The sequence shown here is derived from an EMBL/GenBank/DDBJ whole genome shotgun (WGS) entry which is preliminary data.</text>
</comment>
<dbReference type="EMBL" id="JAUTXU010000456">
    <property type="protein sequence ID" value="KAK3680417.1"/>
    <property type="molecule type" value="Genomic_DNA"/>
</dbReference>
<sequence length="53" mass="5696">SASDVDKHTAGYDQGNGTGSSIKAQRAISNNEHRTAGDDADDDSEDEYFDCEE</sequence>
<name>A0ACC3MA75_9PEZI</name>
<evidence type="ECO:0000313" key="2">
    <source>
        <dbReference type="Proteomes" id="UP001281147"/>
    </source>
</evidence>
<evidence type="ECO:0000313" key="1">
    <source>
        <dbReference type="EMBL" id="KAK3680417.1"/>
    </source>
</evidence>
<organism evidence="1 2">
    <name type="scientific">Vermiconidia calcicola</name>
    <dbReference type="NCBI Taxonomy" id="1690605"/>
    <lineage>
        <taxon>Eukaryota</taxon>
        <taxon>Fungi</taxon>
        <taxon>Dikarya</taxon>
        <taxon>Ascomycota</taxon>
        <taxon>Pezizomycotina</taxon>
        <taxon>Dothideomycetes</taxon>
        <taxon>Dothideomycetidae</taxon>
        <taxon>Mycosphaerellales</taxon>
        <taxon>Extremaceae</taxon>
        <taxon>Vermiconidia</taxon>
    </lineage>
</organism>
<proteinExistence type="predicted"/>
<gene>
    <name evidence="1" type="ORF">LTR37_021250</name>
</gene>
<accession>A0ACC3MA75</accession>
<protein>
    <submittedName>
        <fullName evidence="1">Uncharacterized protein</fullName>
    </submittedName>
</protein>
<reference evidence="1" key="1">
    <citation type="submission" date="2023-07" db="EMBL/GenBank/DDBJ databases">
        <title>Black Yeasts Isolated from many extreme environments.</title>
        <authorList>
            <person name="Coleine C."/>
            <person name="Stajich J.E."/>
            <person name="Selbmann L."/>
        </authorList>
    </citation>
    <scope>NUCLEOTIDE SEQUENCE</scope>
    <source>
        <strain evidence="1">CCFEE 5714</strain>
    </source>
</reference>
<keyword evidence="2" id="KW-1185">Reference proteome</keyword>
<feature type="non-terminal residue" evidence="1">
    <location>
        <position position="1"/>
    </location>
</feature>
<dbReference type="Proteomes" id="UP001281147">
    <property type="component" value="Unassembled WGS sequence"/>
</dbReference>